<sequence length="71" mass="8291">MGLVPFPDNCPWTIIYRFYLKNIASFLVDLFFTAKAPTYNSVNVFFSDRFVNIHDSLSDICRTNCTFLIKK</sequence>
<comment type="caution">
    <text evidence="1">The sequence shown here is derived from an EMBL/GenBank/DDBJ whole genome shotgun (WGS) entry which is preliminary data.</text>
</comment>
<proteinExistence type="predicted"/>
<name>A0A3M7QZI2_BRAPC</name>
<dbReference type="Proteomes" id="UP000276133">
    <property type="component" value="Unassembled WGS sequence"/>
</dbReference>
<protein>
    <submittedName>
        <fullName evidence="1">Uncharacterized protein</fullName>
    </submittedName>
</protein>
<accession>A0A3M7QZI2</accession>
<gene>
    <name evidence="1" type="ORF">BpHYR1_051621</name>
</gene>
<evidence type="ECO:0000313" key="2">
    <source>
        <dbReference type="Proteomes" id="UP000276133"/>
    </source>
</evidence>
<keyword evidence="2" id="KW-1185">Reference proteome</keyword>
<dbReference type="EMBL" id="REGN01004651">
    <property type="protein sequence ID" value="RNA16703.1"/>
    <property type="molecule type" value="Genomic_DNA"/>
</dbReference>
<organism evidence="1 2">
    <name type="scientific">Brachionus plicatilis</name>
    <name type="common">Marine rotifer</name>
    <name type="synonym">Brachionus muelleri</name>
    <dbReference type="NCBI Taxonomy" id="10195"/>
    <lineage>
        <taxon>Eukaryota</taxon>
        <taxon>Metazoa</taxon>
        <taxon>Spiralia</taxon>
        <taxon>Gnathifera</taxon>
        <taxon>Rotifera</taxon>
        <taxon>Eurotatoria</taxon>
        <taxon>Monogononta</taxon>
        <taxon>Pseudotrocha</taxon>
        <taxon>Ploima</taxon>
        <taxon>Brachionidae</taxon>
        <taxon>Brachionus</taxon>
    </lineage>
</organism>
<evidence type="ECO:0000313" key="1">
    <source>
        <dbReference type="EMBL" id="RNA16703.1"/>
    </source>
</evidence>
<dbReference type="AlphaFoldDB" id="A0A3M7QZI2"/>
<reference evidence="1 2" key="1">
    <citation type="journal article" date="2018" name="Sci. Rep.">
        <title>Genomic signatures of local adaptation to the degree of environmental predictability in rotifers.</title>
        <authorList>
            <person name="Franch-Gras L."/>
            <person name="Hahn C."/>
            <person name="Garcia-Roger E.M."/>
            <person name="Carmona M.J."/>
            <person name="Serra M."/>
            <person name="Gomez A."/>
        </authorList>
    </citation>
    <scope>NUCLEOTIDE SEQUENCE [LARGE SCALE GENOMIC DNA]</scope>
    <source>
        <strain evidence="1">HYR1</strain>
    </source>
</reference>